<accession>A0A5N6WTP7</accession>
<evidence type="ECO:0000313" key="3">
    <source>
        <dbReference type="Proteomes" id="UP000325945"/>
    </source>
</evidence>
<protein>
    <submittedName>
        <fullName evidence="2">Uncharacterized protein</fullName>
    </submittedName>
</protein>
<dbReference type="EMBL" id="ML741829">
    <property type="protein sequence ID" value="KAE8323496.1"/>
    <property type="molecule type" value="Genomic_DNA"/>
</dbReference>
<feature type="region of interest" description="Disordered" evidence="1">
    <location>
        <begin position="1"/>
        <end position="56"/>
    </location>
</feature>
<dbReference type="Proteomes" id="UP000325945">
    <property type="component" value="Unassembled WGS sequence"/>
</dbReference>
<sequence length="56" mass="6118">TSPLAHDSIPQLIHPIPNPSHPVPTRCSTSSPKPKPNKINRKSRTKNQSTFPNVAP</sequence>
<keyword evidence="3" id="KW-1185">Reference proteome</keyword>
<feature type="non-terminal residue" evidence="2">
    <location>
        <position position="1"/>
    </location>
</feature>
<feature type="compositionally biased region" description="Basic residues" evidence="1">
    <location>
        <begin position="35"/>
        <end position="45"/>
    </location>
</feature>
<gene>
    <name evidence="2" type="ORF">BDV39DRAFT_182048</name>
</gene>
<feature type="compositionally biased region" description="Polar residues" evidence="1">
    <location>
        <begin position="46"/>
        <end position="56"/>
    </location>
</feature>
<proteinExistence type="predicted"/>
<name>A0A5N6WTP7_9EURO</name>
<evidence type="ECO:0000256" key="1">
    <source>
        <dbReference type="SAM" id="MobiDB-lite"/>
    </source>
</evidence>
<dbReference type="AlphaFoldDB" id="A0A5N6WTP7"/>
<reference evidence="3" key="1">
    <citation type="submission" date="2019-04" db="EMBL/GenBank/DDBJ databases">
        <title>Friends and foes A comparative genomics studyof 23 Aspergillus species from section Flavi.</title>
        <authorList>
            <consortium name="DOE Joint Genome Institute"/>
            <person name="Kjaerbolling I."/>
            <person name="Vesth T."/>
            <person name="Frisvad J.C."/>
            <person name="Nybo J.L."/>
            <person name="Theobald S."/>
            <person name="Kildgaard S."/>
            <person name="Isbrandt T."/>
            <person name="Kuo A."/>
            <person name="Sato A."/>
            <person name="Lyhne E.K."/>
            <person name="Kogle M.E."/>
            <person name="Wiebenga A."/>
            <person name="Kun R.S."/>
            <person name="Lubbers R.J."/>
            <person name="Makela M.R."/>
            <person name="Barry K."/>
            <person name="Chovatia M."/>
            <person name="Clum A."/>
            <person name="Daum C."/>
            <person name="Haridas S."/>
            <person name="He G."/>
            <person name="LaButti K."/>
            <person name="Lipzen A."/>
            <person name="Mondo S."/>
            <person name="Riley R."/>
            <person name="Salamov A."/>
            <person name="Simmons B.A."/>
            <person name="Magnuson J.K."/>
            <person name="Henrissat B."/>
            <person name="Mortensen U.H."/>
            <person name="Larsen T.O."/>
            <person name="Devries R.P."/>
            <person name="Grigoriev I.V."/>
            <person name="Machida M."/>
            <person name="Baker S.E."/>
            <person name="Andersen M.R."/>
        </authorList>
    </citation>
    <scope>NUCLEOTIDE SEQUENCE [LARGE SCALE GENOMIC DNA]</scope>
    <source>
        <strain evidence="3">CBS 130017</strain>
    </source>
</reference>
<evidence type="ECO:0000313" key="2">
    <source>
        <dbReference type="EMBL" id="KAE8323496.1"/>
    </source>
</evidence>
<organism evidence="2 3">
    <name type="scientific">Aspergillus sergii</name>
    <dbReference type="NCBI Taxonomy" id="1034303"/>
    <lineage>
        <taxon>Eukaryota</taxon>
        <taxon>Fungi</taxon>
        <taxon>Dikarya</taxon>
        <taxon>Ascomycota</taxon>
        <taxon>Pezizomycotina</taxon>
        <taxon>Eurotiomycetes</taxon>
        <taxon>Eurotiomycetidae</taxon>
        <taxon>Eurotiales</taxon>
        <taxon>Aspergillaceae</taxon>
        <taxon>Aspergillus</taxon>
        <taxon>Aspergillus subgen. Circumdati</taxon>
    </lineage>
</organism>